<dbReference type="InterPro" id="IPR037066">
    <property type="entry name" value="Plug_dom_sf"/>
</dbReference>
<dbReference type="Proteomes" id="UP000244446">
    <property type="component" value="Unassembled WGS sequence"/>
</dbReference>
<keyword evidence="17" id="KW-1185">Reference proteome</keyword>
<organism evidence="16 17">
    <name type="scientific">Pelagivirga sediminicola</name>
    <dbReference type="NCBI Taxonomy" id="2170575"/>
    <lineage>
        <taxon>Bacteria</taxon>
        <taxon>Pseudomonadati</taxon>
        <taxon>Pseudomonadota</taxon>
        <taxon>Alphaproteobacteria</taxon>
        <taxon>Rhodobacterales</taxon>
        <taxon>Paracoccaceae</taxon>
        <taxon>Pelagivirga</taxon>
    </lineage>
</organism>
<keyword evidence="2 10" id="KW-0813">Transport</keyword>
<evidence type="ECO:0000256" key="11">
    <source>
        <dbReference type="PROSITE-ProRule" id="PRU10144"/>
    </source>
</evidence>
<feature type="short sequence motif" description="TonB C-terminal box" evidence="11">
    <location>
        <begin position="596"/>
        <end position="613"/>
    </location>
</feature>
<keyword evidence="7 10" id="KW-0472">Membrane</keyword>
<reference evidence="16 17" key="1">
    <citation type="submission" date="2018-04" db="EMBL/GenBank/DDBJ databases">
        <title>Pelagivirga bohaiensis gen. nov., sp. nov., a bacterium isolated from the Bohai Sea.</title>
        <authorList>
            <person name="Ji X."/>
        </authorList>
    </citation>
    <scope>NUCLEOTIDE SEQUENCE [LARGE SCALE GENOMIC DNA]</scope>
    <source>
        <strain evidence="16 17">BH-SD19</strain>
    </source>
</reference>
<keyword evidence="8 16" id="KW-0675">Receptor</keyword>
<evidence type="ECO:0000256" key="12">
    <source>
        <dbReference type="RuleBase" id="RU003357"/>
    </source>
</evidence>
<keyword evidence="5 13" id="KW-0732">Signal</keyword>
<comment type="similarity">
    <text evidence="10 12">Belongs to the TonB-dependent receptor family.</text>
</comment>
<dbReference type="GO" id="GO:0009279">
    <property type="term" value="C:cell outer membrane"/>
    <property type="evidence" value="ECO:0007669"/>
    <property type="project" value="UniProtKB-SubCell"/>
</dbReference>
<evidence type="ECO:0000313" key="17">
    <source>
        <dbReference type="Proteomes" id="UP000244446"/>
    </source>
</evidence>
<proteinExistence type="inferred from homology"/>
<dbReference type="SUPFAM" id="SSF56935">
    <property type="entry name" value="Porins"/>
    <property type="match status" value="1"/>
</dbReference>
<dbReference type="InterPro" id="IPR010917">
    <property type="entry name" value="TonB_rcpt_CS"/>
</dbReference>
<comment type="caution">
    <text evidence="16">The sequence shown here is derived from an EMBL/GenBank/DDBJ whole genome shotgun (WGS) entry which is preliminary data.</text>
</comment>
<dbReference type="Pfam" id="PF07715">
    <property type="entry name" value="Plug"/>
    <property type="match status" value="1"/>
</dbReference>
<dbReference type="Gene3D" id="2.40.170.20">
    <property type="entry name" value="TonB-dependent receptor, beta-barrel domain"/>
    <property type="match status" value="1"/>
</dbReference>
<evidence type="ECO:0000256" key="2">
    <source>
        <dbReference type="ARBA" id="ARBA00022448"/>
    </source>
</evidence>
<accession>A0A2T7GBC3</accession>
<evidence type="ECO:0000313" key="16">
    <source>
        <dbReference type="EMBL" id="PVA11730.1"/>
    </source>
</evidence>
<keyword evidence="6 12" id="KW-0798">TonB box</keyword>
<dbReference type="GO" id="GO:0044718">
    <property type="term" value="P:siderophore transmembrane transport"/>
    <property type="evidence" value="ECO:0007669"/>
    <property type="project" value="TreeGrafter"/>
</dbReference>
<evidence type="ECO:0000256" key="9">
    <source>
        <dbReference type="ARBA" id="ARBA00023237"/>
    </source>
</evidence>
<dbReference type="InterPro" id="IPR039426">
    <property type="entry name" value="TonB-dep_rcpt-like"/>
</dbReference>
<evidence type="ECO:0000256" key="5">
    <source>
        <dbReference type="ARBA" id="ARBA00022729"/>
    </source>
</evidence>
<dbReference type="Pfam" id="PF00593">
    <property type="entry name" value="TonB_dep_Rec_b-barrel"/>
    <property type="match status" value="1"/>
</dbReference>
<dbReference type="PANTHER" id="PTHR30069">
    <property type="entry name" value="TONB-DEPENDENT OUTER MEMBRANE RECEPTOR"/>
    <property type="match status" value="1"/>
</dbReference>
<evidence type="ECO:0000256" key="6">
    <source>
        <dbReference type="ARBA" id="ARBA00023077"/>
    </source>
</evidence>
<dbReference type="InterPro" id="IPR012910">
    <property type="entry name" value="Plug_dom"/>
</dbReference>
<dbReference type="InterPro" id="IPR000531">
    <property type="entry name" value="Beta-barrel_TonB"/>
</dbReference>
<protein>
    <submittedName>
        <fullName evidence="16">TonB-dependent receptor</fullName>
    </submittedName>
</protein>
<feature type="chain" id="PRO_5015469251" evidence="13">
    <location>
        <begin position="27"/>
        <end position="613"/>
    </location>
</feature>
<dbReference type="RefSeq" id="WP_108690474.1">
    <property type="nucleotide sequence ID" value="NZ_QCYH01000001.1"/>
</dbReference>
<keyword evidence="3 10" id="KW-1134">Transmembrane beta strand</keyword>
<feature type="domain" description="TonB-dependent receptor plug" evidence="15">
    <location>
        <begin position="52"/>
        <end position="156"/>
    </location>
</feature>
<evidence type="ECO:0000256" key="1">
    <source>
        <dbReference type="ARBA" id="ARBA00004571"/>
    </source>
</evidence>
<evidence type="ECO:0000256" key="10">
    <source>
        <dbReference type="PROSITE-ProRule" id="PRU01360"/>
    </source>
</evidence>
<evidence type="ECO:0000256" key="3">
    <source>
        <dbReference type="ARBA" id="ARBA00022452"/>
    </source>
</evidence>
<dbReference type="GO" id="GO:0015344">
    <property type="term" value="F:siderophore uptake transmembrane transporter activity"/>
    <property type="evidence" value="ECO:0007669"/>
    <property type="project" value="TreeGrafter"/>
</dbReference>
<comment type="subcellular location">
    <subcellularLocation>
        <location evidence="1 10">Cell outer membrane</location>
        <topology evidence="1 10">Multi-pass membrane protein</topology>
    </subcellularLocation>
</comment>
<name>A0A2T7GBC3_9RHOB</name>
<dbReference type="PANTHER" id="PTHR30069:SF29">
    <property type="entry name" value="HEMOGLOBIN AND HEMOGLOBIN-HAPTOGLOBIN-BINDING PROTEIN 1-RELATED"/>
    <property type="match status" value="1"/>
</dbReference>
<evidence type="ECO:0000256" key="8">
    <source>
        <dbReference type="ARBA" id="ARBA00023170"/>
    </source>
</evidence>
<dbReference type="AlphaFoldDB" id="A0A2T7GBC3"/>
<feature type="domain" description="TonB-dependent receptor-like beta-barrel" evidence="14">
    <location>
        <begin position="177"/>
        <end position="587"/>
    </location>
</feature>
<sequence length="613" mass="65901">MKRSFLTTTCLTATGLALGGTLIANGAAAQQTYDLGTLVLSSSLTPVELGRTGATVEVLEGGEVGRNDTRVLDRLDRLPGVSSSSTGGLGAGSTLRIRGLSARYVGVRLNGMDISDPSNGGQEFNFGGLTSSGIQRIEVLKGSQSALYGSQAIAGVINMTTFTPEKLGYSGEANVEAGTYDTYSGSLSAGYKTERGYVALSYGRIETDGFSAQSFNTEKDGFRQTTVDMTGEYAVTDSLTVGTALHYRDGKVEIDRFNDPTGENYIEEWGARVFSTLEAGALTHTVSYTYFDIDRDDPGGFTRKFTGERQTFDYLGTAELGAATTLSFGAEHVTEKFTNDADRGSEDNTAIKAELLVSPTDRIDLSAALRYDDNSDFGGKTTGRLAAVWRPVEDVAFRAVVGTGYRAPSLYERFSLYGLPSLQPENSTSYELGVEKTFGTAGYVKATVFYTTIDDLIDFDFFNNGCNNGNQGCYLQVLGETTSKGIELSGEFALTTGLSVFGAYTYNDAETDGQRLQRTPKHDLVVGLSNDFTDKLSAYVDVRHVADIIPSPFAPVGHKVGDYTLVGAGMSYDVTEKAELYLRIENLFDEDYETAGGYNQPGRAAYVGLRATF</sequence>
<evidence type="ECO:0000259" key="15">
    <source>
        <dbReference type="Pfam" id="PF07715"/>
    </source>
</evidence>
<dbReference type="Gene3D" id="2.170.130.10">
    <property type="entry name" value="TonB-dependent receptor, plug domain"/>
    <property type="match status" value="1"/>
</dbReference>
<dbReference type="InterPro" id="IPR036942">
    <property type="entry name" value="Beta-barrel_TonB_sf"/>
</dbReference>
<feature type="signal peptide" evidence="13">
    <location>
        <begin position="1"/>
        <end position="26"/>
    </location>
</feature>
<dbReference type="EMBL" id="QCYH01000001">
    <property type="protein sequence ID" value="PVA11730.1"/>
    <property type="molecule type" value="Genomic_DNA"/>
</dbReference>
<gene>
    <name evidence="16" type="ORF">DC366_01895</name>
</gene>
<evidence type="ECO:0000256" key="7">
    <source>
        <dbReference type="ARBA" id="ARBA00023136"/>
    </source>
</evidence>
<evidence type="ECO:0000256" key="4">
    <source>
        <dbReference type="ARBA" id="ARBA00022692"/>
    </source>
</evidence>
<evidence type="ECO:0000259" key="14">
    <source>
        <dbReference type="Pfam" id="PF00593"/>
    </source>
</evidence>
<dbReference type="OrthoDB" id="9760333at2"/>
<keyword evidence="9 10" id="KW-0998">Cell outer membrane</keyword>
<dbReference type="PROSITE" id="PS52016">
    <property type="entry name" value="TONB_DEPENDENT_REC_3"/>
    <property type="match status" value="1"/>
</dbReference>
<dbReference type="CDD" id="cd01347">
    <property type="entry name" value="ligand_gated_channel"/>
    <property type="match status" value="1"/>
</dbReference>
<evidence type="ECO:0000256" key="13">
    <source>
        <dbReference type="SAM" id="SignalP"/>
    </source>
</evidence>
<keyword evidence="4 10" id="KW-0812">Transmembrane</keyword>
<dbReference type="PROSITE" id="PS01156">
    <property type="entry name" value="TONB_DEPENDENT_REC_2"/>
    <property type="match status" value="1"/>
</dbReference>